<accession>A0A2G3DX38</accession>
<dbReference type="InterPro" id="IPR027417">
    <property type="entry name" value="P-loop_NTPase"/>
</dbReference>
<dbReference type="PANTHER" id="PTHR32182:SF0">
    <property type="entry name" value="DNA REPLICATION AND REPAIR PROTEIN RECF"/>
    <property type="match status" value="1"/>
</dbReference>
<evidence type="ECO:0000256" key="11">
    <source>
        <dbReference type="ARBA" id="ARBA00023236"/>
    </source>
</evidence>
<dbReference type="Pfam" id="PF02463">
    <property type="entry name" value="SMC_N"/>
    <property type="match status" value="1"/>
</dbReference>
<dbReference type="PANTHER" id="PTHR32182">
    <property type="entry name" value="DNA REPLICATION AND REPAIR PROTEIN RECF"/>
    <property type="match status" value="1"/>
</dbReference>
<name>A0A2G3DX38_9FIRM</name>
<evidence type="ECO:0000256" key="4">
    <source>
        <dbReference type="ARBA" id="ARBA00022490"/>
    </source>
</evidence>
<dbReference type="RefSeq" id="WP_090153285.1">
    <property type="nucleotide sequence ID" value="NZ_PDYF01000009.1"/>
</dbReference>
<keyword evidence="6 12" id="KW-0547">Nucleotide-binding</keyword>
<dbReference type="InterPro" id="IPR001238">
    <property type="entry name" value="DNA-binding_RecF"/>
</dbReference>
<dbReference type="GO" id="GO:0005737">
    <property type="term" value="C:cytoplasm"/>
    <property type="evidence" value="ECO:0007669"/>
    <property type="project" value="UniProtKB-SubCell"/>
</dbReference>
<comment type="caution">
    <text evidence="15">The sequence shown here is derived from an EMBL/GenBank/DDBJ whole genome shotgun (WGS) entry which is preliminary data.</text>
</comment>
<gene>
    <name evidence="12" type="primary">recF</name>
    <name evidence="15" type="ORF">CSX01_04865</name>
</gene>
<evidence type="ECO:0000256" key="13">
    <source>
        <dbReference type="RuleBase" id="RU000578"/>
    </source>
</evidence>
<keyword evidence="5 12" id="KW-0235">DNA replication</keyword>
<sequence length="366" mass="42179">MIIKSIELENFRNYDSLNINFDEHTTILFGDNAQGKTNILESAYMSGTTKSHKGSRDKEIIKFDKNESHIKTVISKNDRDYQIDIHLKKNKSKGIAINRVPIKKAADLFGLINIIFFSPEDLNIIKNGPAERRKFMDAELCQIDKIYLSDLTNYNKALNQRNALLKEMIYKPDLKETLPVWDEQLITYGKKIITRRQQFINDINIIVKDIHSKITSGKENIDVSYDPNIEDIFFLDELVKNKEKDMRFCQTSVGPHRDDIKITVDGIDIRKFGSQGQQRTCALSLKLSEIKLVENTINDKPILLLDDVLSELDKNRQSDLLDNLLDTQTIITCTGLDEFVKNRFKLNTVYKVTDGSIELITEELNE</sequence>
<evidence type="ECO:0000256" key="12">
    <source>
        <dbReference type="HAMAP-Rule" id="MF_00365"/>
    </source>
</evidence>
<dbReference type="CDD" id="cd03242">
    <property type="entry name" value="ABC_RecF"/>
    <property type="match status" value="1"/>
</dbReference>
<evidence type="ECO:0000256" key="8">
    <source>
        <dbReference type="ARBA" id="ARBA00022840"/>
    </source>
</evidence>
<dbReference type="PROSITE" id="PS00618">
    <property type="entry name" value="RECF_2"/>
    <property type="match status" value="1"/>
</dbReference>
<dbReference type="InterPro" id="IPR003395">
    <property type="entry name" value="RecF/RecN/SMC_N"/>
</dbReference>
<organism evidence="15 16">
    <name type="scientific">Pseudobutyrivibrio ruminis</name>
    <dbReference type="NCBI Taxonomy" id="46206"/>
    <lineage>
        <taxon>Bacteria</taxon>
        <taxon>Bacillati</taxon>
        <taxon>Bacillota</taxon>
        <taxon>Clostridia</taxon>
        <taxon>Lachnospirales</taxon>
        <taxon>Lachnospiraceae</taxon>
        <taxon>Pseudobutyrivibrio</taxon>
    </lineage>
</organism>
<evidence type="ECO:0000256" key="1">
    <source>
        <dbReference type="ARBA" id="ARBA00004496"/>
    </source>
</evidence>
<evidence type="ECO:0000256" key="3">
    <source>
        <dbReference type="ARBA" id="ARBA00020170"/>
    </source>
</evidence>
<evidence type="ECO:0000256" key="5">
    <source>
        <dbReference type="ARBA" id="ARBA00022705"/>
    </source>
</evidence>
<dbReference type="SUPFAM" id="SSF52540">
    <property type="entry name" value="P-loop containing nucleoside triphosphate hydrolases"/>
    <property type="match status" value="1"/>
</dbReference>
<proteinExistence type="inferred from homology"/>
<feature type="domain" description="RecF/RecN/SMC N-terminal" evidence="14">
    <location>
        <begin position="3"/>
        <end position="355"/>
    </location>
</feature>
<dbReference type="AlphaFoldDB" id="A0A2G3DX38"/>
<dbReference type="Proteomes" id="UP000225889">
    <property type="component" value="Unassembled WGS sequence"/>
</dbReference>
<keyword evidence="4 12" id="KW-0963">Cytoplasm</keyword>
<keyword evidence="8 12" id="KW-0067">ATP-binding</keyword>
<comment type="similarity">
    <text evidence="2 12 13">Belongs to the RecF family.</text>
</comment>
<comment type="subcellular location">
    <subcellularLocation>
        <location evidence="1 12 13">Cytoplasm</location>
    </subcellularLocation>
</comment>
<dbReference type="InterPro" id="IPR042174">
    <property type="entry name" value="RecF_2"/>
</dbReference>
<dbReference type="Gene3D" id="1.20.1050.90">
    <property type="entry name" value="RecF/RecN/SMC, N-terminal domain"/>
    <property type="match status" value="1"/>
</dbReference>
<dbReference type="GO" id="GO:0006302">
    <property type="term" value="P:double-strand break repair"/>
    <property type="evidence" value="ECO:0007669"/>
    <property type="project" value="TreeGrafter"/>
</dbReference>
<dbReference type="GO" id="GO:0009432">
    <property type="term" value="P:SOS response"/>
    <property type="evidence" value="ECO:0007669"/>
    <property type="project" value="UniProtKB-UniRule"/>
</dbReference>
<dbReference type="GO" id="GO:0006260">
    <property type="term" value="P:DNA replication"/>
    <property type="evidence" value="ECO:0007669"/>
    <property type="project" value="UniProtKB-UniRule"/>
</dbReference>
<reference evidence="15 16" key="2">
    <citation type="submission" date="2017-10" db="EMBL/GenBank/DDBJ databases">
        <authorList>
            <person name="Banno H."/>
            <person name="Chua N.-H."/>
        </authorList>
    </citation>
    <scope>NUCLEOTIDE SEQUENCE [LARGE SCALE GENOMIC DNA]</scope>
    <source>
        <strain evidence="15 16">JK626</strain>
    </source>
</reference>
<evidence type="ECO:0000256" key="2">
    <source>
        <dbReference type="ARBA" id="ARBA00008016"/>
    </source>
</evidence>
<evidence type="ECO:0000259" key="14">
    <source>
        <dbReference type="Pfam" id="PF02463"/>
    </source>
</evidence>
<comment type="function">
    <text evidence="12 13">The RecF protein is involved in DNA metabolism; it is required for DNA replication and normal SOS inducibility. RecF binds preferentially to single-stranded, linear DNA. It also seems to bind ATP.</text>
</comment>
<evidence type="ECO:0000313" key="15">
    <source>
        <dbReference type="EMBL" id="PHU35453.1"/>
    </source>
</evidence>
<dbReference type="GO" id="GO:0000731">
    <property type="term" value="P:DNA synthesis involved in DNA repair"/>
    <property type="evidence" value="ECO:0007669"/>
    <property type="project" value="TreeGrafter"/>
</dbReference>
<dbReference type="HAMAP" id="MF_00365">
    <property type="entry name" value="RecF"/>
    <property type="match status" value="1"/>
</dbReference>
<evidence type="ECO:0000256" key="9">
    <source>
        <dbReference type="ARBA" id="ARBA00023125"/>
    </source>
</evidence>
<keyword evidence="10 12" id="KW-0234">DNA repair</keyword>
<evidence type="ECO:0000313" key="16">
    <source>
        <dbReference type="Proteomes" id="UP000225889"/>
    </source>
</evidence>
<dbReference type="EMBL" id="PDYF01000009">
    <property type="protein sequence ID" value="PHU35453.1"/>
    <property type="molecule type" value="Genomic_DNA"/>
</dbReference>
<feature type="binding site" evidence="12">
    <location>
        <begin position="30"/>
        <end position="37"/>
    </location>
    <ligand>
        <name>ATP</name>
        <dbReference type="ChEBI" id="CHEBI:30616"/>
    </ligand>
</feature>
<keyword evidence="11 12" id="KW-0742">SOS response</keyword>
<dbReference type="Gene3D" id="3.40.50.300">
    <property type="entry name" value="P-loop containing nucleotide triphosphate hydrolases"/>
    <property type="match status" value="1"/>
</dbReference>
<dbReference type="InterPro" id="IPR018078">
    <property type="entry name" value="DNA-binding_RecF_CS"/>
</dbReference>
<dbReference type="GO" id="GO:0005524">
    <property type="term" value="F:ATP binding"/>
    <property type="evidence" value="ECO:0007669"/>
    <property type="project" value="UniProtKB-UniRule"/>
</dbReference>
<dbReference type="NCBIfam" id="TIGR00611">
    <property type="entry name" value="recf"/>
    <property type="match status" value="1"/>
</dbReference>
<evidence type="ECO:0000256" key="7">
    <source>
        <dbReference type="ARBA" id="ARBA00022763"/>
    </source>
</evidence>
<protein>
    <recommendedName>
        <fullName evidence="3 12">DNA replication and repair protein RecF</fullName>
    </recommendedName>
</protein>
<keyword evidence="9 12" id="KW-0238">DNA-binding</keyword>
<reference evidence="15 16" key="1">
    <citation type="submission" date="2017-10" db="EMBL/GenBank/DDBJ databases">
        <title>Resolving the taxonomy of Roseburia spp., Eubacterium rectale and Agathobacter spp. through phylogenomic analysis.</title>
        <authorList>
            <person name="Sheridan P.O."/>
            <person name="Walker A.W."/>
            <person name="Duncan S.H."/>
            <person name="Scott K.P."/>
            <person name="Toole P.W.O."/>
            <person name="Luis P."/>
            <person name="Flint H.J."/>
        </authorList>
    </citation>
    <scope>NUCLEOTIDE SEQUENCE [LARGE SCALE GENOMIC DNA]</scope>
    <source>
        <strain evidence="15 16">JK626</strain>
    </source>
</reference>
<dbReference type="GO" id="GO:0003697">
    <property type="term" value="F:single-stranded DNA binding"/>
    <property type="evidence" value="ECO:0007669"/>
    <property type="project" value="UniProtKB-UniRule"/>
</dbReference>
<keyword evidence="7 12" id="KW-0227">DNA damage</keyword>
<evidence type="ECO:0000256" key="10">
    <source>
        <dbReference type="ARBA" id="ARBA00023204"/>
    </source>
</evidence>
<evidence type="ECO:0000256" key="6">
    <source>
        <dbReference type="ARBA" id="ARBA00022741"/>
    </source>
</evidence>